<evidence type="ECO:0000313" key="2">
    <source>
        <dbReference type="EMBL" id="MEU2265466.1"/>
    </source>
</evidence>
<dbReference type="PANTHER" id="PTHR35010">
    <property type="entry name" value="BLL4672 PROTEIN-RELATED"/>
    <property type="match status" value="1"/>
</dbReference>
<dbReference type="SUPFAM" id="SSF47413">
    <property type="entry name" value="lambda repressor-like DNA-binding domains"/>
    <property type="match status" value="1"/>
</dbReference>
<comment type="caution">
    <text evidence="2">The sequence shown here is derived from an EMBL/GenBank/DDBJ whole genome shotgun (WGS) entry which is preliminary data.</text>
</comment>
<dbReference type="InterPro" id="IPR041413">
    <property type="entry name" value="MLTR_LBD"/>
</dbReference>
<dbReference type="PROSITE" id="PS50943">
    <property type="entry name" value="HTH_CROC1"/>
    <property type="match status" value="1"/>
</dbReference>
<feature type="domain" description="HTH cro/C1-type" evidence="1">
    <location>
        <begin position="40"/>
        <end position="87"/>
    </location>
</feature>
<organism evidence="2 3">
    <name type="scientific">Streptomyces olindensis</name>
    <dbReference type="NCBI Taxonomy" id="358823"/>
    <lineage>
        <taxon>Bacteria</taxon>
        <taxon>Bacillati</taxon>
        <taxon>Actinomycetota</taxon>
        <taxon>Actinomycetes</taxon>
        <taxon>Kitasatosporales</taxon>
        <taxon>Streptomycetaceae</taxon>
        <taxon>Streptomyces</taxon>
    </lineage>
</organism>
<dbReference type="CDD" id="cd00093">
    <property type="entry name" value="HTH_XRE"/>
    <property type="match status" value="1"/>
</dbReference>
<dbReference type="Pfam" id="PF17765">
    <property type="entry name" value="MLTR_LBD"/>
    <property type="match status" value="1"/>
</dbReference>
<evidence type="ECO:0000259" key="1">
    <source>
        <dbReference type="PROSITE" id="PS50943"/>
    </source>
</evidence>
<dbReference type="Gene3D" id="3.30.450.180">
    <property type="match status" value="1"/>
</dbReference>
<proteinExistence type="predicted"/>
<reference evidence="2 3" key="1">
    <citation type="submission" date="2024-06" db="EMBL/GenBank/DDBJ databases">
        <title>The Natural Products Discovery Center: Release of the First 8490 Sequenced Strains for Exploring Actinobacteria Biosynthetic Diversity.</title>
        <authorList>
            <person name="Kalkreuter E."/>
            <person name="Kautsar S.A."/>
            <person name="Yang D."/>
            <person name="Bader C.D."/>
            <person name="Teijaro C.N."/>
            <person name="Fluegel L."/>
            <person name="Davis C.M."/>
            <person name="Simpson J.R."/>
            <person name="Lauterbach L."/>
            <person name="Steele A.D."/>
            <person name="Gui C."/>
            <person name="Meng S."/>
            <person name="Li G."/>
            <person name="Viehrig K."/>
            <person name="Ye F."/>
            <person name="Su P."/>
            <person name="Kiefer A.F."/>
            <person name="Nichols A."/>
            <person name="Cepeda A.J."/>
            <person name="Yan W."/>
            <person name="Fan B."/>
            <person name="Jiang Y."/>
            <person name="Adhikari A."/>
            <person name="Zheng C.-J."/>
            <person name="Schuster L."/>
            <person name="Cowan T.M."/>
            <person name="Smanski M.J."/>
            <person name="Chevrette M.G."/>
            <person name="De Carvalho L.P.S."/>
            <person name="Shen B."/>
        </authorList>
    </citation>
    <scope>NUCLEOTIDE SEQUENCE [LARGE SCALE GENOMIC DNA]</scope>
    <source>
        <strain evidence="2 3">NPDC019583</strain>
    </source>
</reference>
<accession>A0ABV2XNB6</accession>
<sequence length="303" mass="33192">MTSEQHNGTELGRFLRARRARVTPEDVGLAAGSGVRRTPGLRREELATLAGISIDYYTRLERGKETRPSPSVVDALARALRLGEEEYEHLRSLAALAARSAPEPATAPSRTVRPGVKLLLENMRPSPAYVVSRSNDILATNPAGLRLLAGIEEWPAKQRNIARYVFLHPGARDLFEDWSNQVRGCVARLRALAGTDPDAPDLAQLVGELLLKSPDFARLWERYDVKGRTQGRKTFHHPEVGDLTLGYQSLLLEGTPGHRLVAYYAEPATPEHDAVALLDLLGQESTTRTAPRHTSTDAASAAS</sequence>
<dbReference type="PANTHER" id="PTHR35010:SF2">
    <property type="entry name" value="BLL4672 PROTEIN"/>
    <property type="match status" value="1"/>
</dbReference>
<dbReference type="Pfam" id="PF13560">
    <property type="entry name" value="HTH_31"/>
    <property type="match status" value="1"/>
</dbReference>
<dbReference type="SMART" id="SM00530">
    <property type="entry name" value="HTH_XRE"/>
    <property type="match status" value="1"/>
</dbReference>
<evidence type="ECO:0000313" key="3">
    <source>
        <dbReference type="Proteomes" id="UP001550603"/>
    </source>
</evidence>
<keyword evidence="3" id="KW-1185">Reference proteome</keyword>
<dbReference type="Gene3D" id="1.10.260.40">
    <property type="entry name" value="lambda repressor-like DNA-binding domains"/>
    <property type="match status" value="1"/>
</dbReference>
<dbReference type="InterPro" id="IPR010982">
    <property type="entry name" value="Lambda_DNA-bd_dom_sf"/>
</dbReference>
<name>A0ABV2XNB6_9ACTN</name>
<dbReference type="EMBL" id="JBEYBN010000003">
    <property type="protein sequence ID" value="MEU2265466.1"/>
    <property type="molecule type" value="Genomic_DNA"/>
</dbReference>
<protein>
    <submittedName>
        <fullName evidence="2">Helix-turn-helix transcriptional regulator</fullName>
    </submittedName>
</protein>
<dbReference type="InterPro" id="IPR001387">
    <property type="entry name" value="Cro/C1-type_HTH"/>
</dbReference>
<dbReference type="RefSeq" id="WP_359784925.1">
    <property type="nucleotide sequence ID" value="NZ_JBEYBN010000003.1"/>
</dbReference>
<gene>
    <name evidence="2" type="ORF">ABZ568_03255</name>
</gene>
<dbReference type="Proteomes" id="UP001550603">
    <property type="component" value="Unassembled WGS sequence"/>
</dbReference>